<evidence type="ECO:0000256" key="11">
    <source>
        <dbReference type="ARBA" id="ARBA00023242"/>
    </source>
</evidence>
<reference evidence="18" key="2">
    <citation type="submission" date="2025-09" db="UniProtKB">
        <authorList>
            <consortium name="Ensembl"/>
        </authorList>
    </citation>
    <scope>IDENTIFICATION</scope>
</reference>
<dbReference type="GeneTree" id="ENSGT00550000074816"/>
<name>A0A8C2ZH42_CYCLU</name>
<keyword evidence="9" id="KW-0233">DNA recombination</keyword>
<organism evidence="18 19">
    <name type="scientific">Cyclopterus lumpus</name>
    <name type="common">Lumpsucker</name>
    <dbReference type="NCBI Taxonomy" id="8103"/>
    <lineage>
        <taxon>Eukaryota</taxon>
        <taxon>Metazoa</taxon>
        <taxon>Chordata</taxon>
        <taxon>Craniata</taxon>
        <taxon>Vertebrata</taxon>
        <taxon>Euteleostomi</taxon>
        <taxon>Actinopterygii</taxon>
        <taxon>Neopterygii</taxon>
        <taxon>Teleostei</taxon>
        <taxon>Neoteleostei</taxon>
        <taxon>Acanthomorphata</taxon>
        <taxon>Eupercaria</taxon>
        <taxon>Perciformes</taxon>
        <taxon>Cottioidei</taxon>
        <taxon>Cottales</taxon>
        <taxon>Cyclopteridae</taxon>
        <taxon>Cyclopterus</taxon>
    </lineage>
</organism>
<dbReference type="FunFam" id="3.40.50.300:FF:003232">
    <property type="entry name" value="Structural maintenance of chromosomes 6, gene 1"/>
    <property type="match status" value="1"/>
</dbReference>
<sequence length="868" mass="99525">MSKRKSSNVSDNPNKRVRPAAVEEDVEDESDLDGDEEDGQVCTVVVSDAGIVESITLKNFMCHSLLGPFTFGSNVNFVVGNNGSGKSAVLTALIVALGGNAHATNRGLSLKGFVKEGESSSDVSITLRNKGRDAYKPEVYGQAIIIDLRITREGLRTYKLRSKSGQLVSTKKEELLSILDNFNIQVNNPVSVLTQEMSKYFLHSKGEGDKYKFFMKATQLDQMREDFVYIKTTKESKYWTWMFCNYLEKEDRYKNMATLDEMHTKLEELQKQMAWALVRSFSPIFFPTNLDFQPPVYANKVEEAEGKSRQIQEQLEGITQQVGELQPKCAELKAEAQKRNTLLKSSEVRVQIISDITVNWFSHFLQQEVLQRSIDANKRNLQTMESSRSNRLRRFGEHMPSLLNAIQEAHRRGQLKHKPRGPLGYLISLKDPDLALSVEVCLKGQLQAFTCDNHEDEKVLQSLMSKMFPTGRRPAIITSNFLPSVHDTRMRGVNHPEYPSVLHALEIEDPVVANCLIDQRGIESILLIKNRTDARRVMQSRNPPQHCTQAFSKEGDQIFNNRSYTAEQTRANYLSGDVEEEIRHLQREIENQRAQADRFEQQMKRLDDDIKQNEGLLRRTQVEQRTTKTSVAKATTICPERLDVRRTARSLDSEITRLKVKITTQQDQQGDREEVVRQYHEALENYKNMTQQMKYLNSFIKSLDSVMNHRLQVYAELRRFLSARCKYYFDSMLAQRGYTGSMAFDHKNETLSISVQPGQGNKADLSDMRSLSGGERSFSTVCFVLSLWAITEAPFRCLDEFDVYMDMVNRRISMDMMLKVAAGQRYRQFIFLTPQSMSSLPVSKIIRILRLKDPDRDNNSQKGQDEEQ</sequence>
<dbReference type="Pfam" id="PF02463">
    <property type="entry name" value="SMC_N"/>
    <property type="match status" value="1"/>
</dbReference>
<dbReference type="GO" id="GO:0003684">
    <property type="term" value="F:damaged DNA binding"/>
    <property type="evidence" value="ECO:0007669"/>
    <property type="project" value="TreeGrafter"/>
</dbReference>
<feature type="domain" description="RecF/RecN/SMC N-terminal" evidence="17">
    <location>
        <begin position="54"/>
        <end position="845"/>
    </location>
</feature>
<feature type="coiled-coil region" evidence="15">
    <location>
        <begin position="575"/>
        <end position="616"/>
    </location>
</feature>
<feature type="region of interest" description="Disordered" evidence="16">
    <location>
        <begin position="1"/>
        <end position="37"/>
    </location>
</feature>
<dbReference type="Ensembl" id="ENSCLMT00005028480.1">
    <property type="protein sequence ID" value="ENSCLMP00005027301.1"/>
    <property type="gene ID" value="ENSCLMG00005010959.1"/>
</dbReference>
<evidence type="ECO:0000256" key="14">
    <source>
        <dbReference type="ARBA" id="ARBA00069480"/>
    </source>
</evidence>
<evidence type="ECO:0000256" key="3">
    <source>
        <dbReference type="ARBA" id="ARBA00006793"/>
    </source>
</evidence>
<proteinExistence type="inferred from homology"/>
<dbReference type="Gene3D" id="3.40.50.300">
    <property type="entry name" value="P-loop containing nucleotide triphosphate hydrolases"/>
    <property type="match status" value="2"/>
</dbReference>
<dbReference type="GO" id="GO:0030915">
    <property type="term" value="C:Smc5-Smc6 complex"/>
    <property type="evidence" value="ECO:0007669"/>
    <property type="project" value="TreeGrafter"/>
</dbReference>
<evidence type="ECO:0000256" key="5">
    <source>
        <dbReference type="ARBA" id="ARBA00022741"/>
    </source>
</evidence>
<keyword evidence="7" id="KW-0067">ATP-binding</keyword>
<evidence type="ECO:0000313" key="18">
    <source>
        <dbReference type="Ensembl" id="ENSCLMP00005027301.1"/>
    </source>
</evidence>
<feature type="compositionally biased region" description="Acidic residues" evidence="16">
    <location>
        <begin position="22"/>
        <end position="37"/>
    </location>
</feature>
<keyword evidence="6" id="KW-0227">DNA damage</keyword>
<evidence type="ECO:0000256" key="4">
    <source>
        <dbReference type="ARBA" id="ARBA00022454"/>
    </source>
</evidence>
<dbReference type="GO" id="GO:0035861">
    <property type="term" value="C:site of double-strand break"/>
    <property type="evidence" value="ECO:0007669"/>
    <property type="project" value="TreeGrafter"/>
</dbReference>
<dbReference type="GO" id="GO:0005634">
    <property type="term" value="C:nucleus"/>
    <property type="evidence" value="ECO:0007669"/>
    <property type="project" value="UniProtKB-SubCell"/>
</dbReference>
<comment type="function">
    <text evidence="12">Core component of the SMC5-SMC6 complex, a complex involved in repair of DNA double-strand breaks by homologous recombination. The complex may promote sister chromatid homologous recombination by recruiting the SMC1-SMC3 cohesin complex to double-strand breaks. The complex is required for telomere maintenance via recombination and mediates sumoylation of shelterin complex (telosome) components.</text>
</comment>
<keyword evidence="8 15" id="KW-0175">Coiled coil</keyword>
<protein>
    <recommendedName>
        <fullName evidence="14">Structural maintenance of chromosomes protein 6</fullName>
    </recommendedName>
</protein>
<keyword evidence="10" id="KW-0234">DNA repair</keyword>
<dbReference type="PANTHER" id="PTHR19306">
    <property type="entry name" value="STRUCTURAL MAINTENANCE OF CHROMOSOMES 5,6 SMC5, SMC6"/>
    <property type="match status" value="1"/>
</dbReference>
<evidence type="ECO:0000256" key="9">
    <source>
        <dbReference type="ARBA" id="ARBA00023172"/>
    </source>
</evidence>
<evidence type="ECO:0000256" key="15">
    <source>
        <dbReference type="SAM" id="Coils"/>
    </source>
</evidence>
<evidence type="ECO:0000256" key="1">
    <source>
        <dbReference type="ARBA" id="ARBA00004123"/>
    </source>
</evidence>
<evidence type="ECO:0000256" key="13">
    <source>
        <dbReference type="ARBA" id="ARBA00064605"/>
    </source>
</evidence>
<comment type="similarity">
    <text evidence="3">Belongs to the SMC family. SMC6 subfamily.</text>
</comment>
<dbReference type="InterPro" id="IPR027417">
    <property type="entry name" value="P-loop_NTPase"/>
</dbReference>
<evidence type="ECO:0000256" key="16">
    <source>
        <dbReference type="SAM" id="MobiDB-lite"/>
    </source>
</evidence>
<comment type="subunit">
    <text evidence="13">Forms a heterodimer with smc5. Component of the SMC5-SMC6 complex which consists at least of smc5, smc6, nsmce2, nsmce1 and nsmce4a.</text>
</comment>
<keyword evidence="4" id="KW-0158">Chromosome</keyword>
<evidence type="ECO:0000256" key="7">
    <source>
        <dbReference type="ARBA" id="ARBA00022840"/>
    </source>
</evidence>
<keyword evidence="11" id="KW-0539">Nucleus</keyword>
<comment type="subcellular location">
    <subcellularLocation>
        <location evidence="2">Chromosome</location>
    </subcellularLocation>
    <subcellularLocation>
        <location evidence="1">Nucleus</location>
    </subcellularLocation>
</comment>
<keyword evidence="5" id="KW-0547">Nucleotide-binding</keyword>
<evidence type="ECO:0000256" key="8">
    <source>
        <dbReference type="ARBA" id="ARBA00023054"/>
    </source>
</evidence>
<reference evidence="18" key="1">
    <citation type="submission" date="2025-08" db="UniProtKB">
        <authorList>
            <consortium name="Ensembl"/>
        </authorList>
    </citation>
    <scope>IDENTIFICATION</scope>
</reference>
<dbReference type="Proteomes" id="UP000694565">
    <property type="component" value="Unplaced"/>
</dbReference>
<evidence type="ECO:0000256" key="2">
    <source>
        <dbReference type="ARBA" id="ARBA00004286"/>
    </source>
</evidence>
<dbReference type="GO" id="GO:0003697">
    <property type="term" value="F:single-stranded DNA binding"/>
    <property type="evidence" value="ECO:0007669"/>
    <property type="project" value="TreeGrafter"/>
</dbReference>
<dbReference type="InterPro" id="IPR003395">
    <property type="entry name" value="RecF/RecN/SMC_N"/>
</dbReference>
<dbReference type="PANTHER" id="PTHR19306:SF7">
    <property type="entry name" value="SI:DKEY-119F1.1"/>
    <property type="match status" value="1"/>
</dbReference>
<evidence type="ECO:0000256" key="12">
    <source>
        <dbReference type="ARBA" id="ARBA00053909"/>
    </source>
</evidence>
<dbReference type="SUPFAM" id="SSF52540">
    <property type="entry name" value="P-loop containing nucleoside triphosphate hydrolases"/>
    <property type="match status" value="1"/>
</dbReference>
<accession>A0A8C2ZH42</accession>
<keyword evidence="19" id="KW-1185">Reference proteome</keyword>
<evidence type="ECO:0000259" key="17">
    <source>
        <dbReference type="Pfam" id="PF02463"/>
    </source>
</evidence>
<dbReference type="GO" id="GO:0005524">
    <property type="term" value="F:ATP binding"/>
    <property type="evidence" value="ECO:0007669"/>
    <property type="project" value="UniProtKB-KW"/>
</dbReference>
<gene>
    <name evidence="18" type="primary">si:dkey-119f1.1</name>
</gene>
<evidence type="ECO:0000256" key="10">
    <source>
        <dbReference type="ARBA" id="ARBA00023204"/>
    </source>
</evidence>
<evidence type="ECO:0000313" key="19">
    <source>
        <dbReference type="Proteomes" id="UP000694565"/>
    </source>
</evidence>
<evidence type="ECO:0000256" key="6">
    <source>
        <dbReference type="ARBA" id="ARBA00022763"/>
    </source>
</evidence>
<dbReference type="GO" id="GO:0000724">
    <property type="term" value="P:double-strand break repair via homologous recombination"/>
    <property type="evidence" value="ECO:0007669"/>
    <property type="project" value="TreeGrafter"/>
</dbReference>
<dbReference type="FunFam" id="3.40.50.300:FF:000959">
    <property type="entry name" value="structural maintenance of chromosomes protein 6"/>
    <property type="match status" value="1"/>
</dbReference>
<dbReference type="AlphaFoldDB" id="A0A8C2ZH42"/>